<accession>A0A7Z0D5H7</accession>
<dbReference type="AlphaFoldDB" id="A0A7Z0D5H7"/>
<sequence length="39" mass="4165">MSRQVIAVPMLATADTEKLVQMVAPGIQAILIGPTLSHY</sequence>
<proteinExistence type="predicted"/>
<keyword evidence="2" id="KW-1185">Reference proteome</keyword>
<comment type="caution">
    <text evidence="1">The sequence shown here is derived from an EMBL/GenBank/DDBJ whole genome shotgun (WGS) entry which is preliminary data.</text>
</comment>
<evidence type="ECO:0000313" key="1">
    <source>
        <dbReference type="EMBL" id="NYI69189.1"/>
    </source>
</evidence>
<protein>
    <submittedName>
        <fullName evidence="1">Uncharacterized protein</fullName>
    </submittedName>
</protein>
<reference evidence="1 2" key="1">
    <citation type="submission" date="2020-07" db="EMBL/GenBank/DDBJ databases">
        <title>Sequencing the genomes of 1000 actinobacteria strains.</title>
        <authorList>
            <person name="Klenk H.-P."/>
        </authorList>
    </citation>
    <scope>NUCLEOTIDE SEQUENCE [LARGE SCALE GENOMIC DNA]</scope>
    <source>
        <strain evidence="1 2">DSM 26341</strain>
    </source>
</reference>
<organism evidence="1 2">
    <name type="scientific">Spelaeicoccus albus</name>
    <dbReference type="NCBI Taxonomy" id="1280376"/>
    <lineage>
        <taxon>Bacteria</taxon>
        <taxon>Bacillati</taxon>
        <taxon>Actinomycetota</taxon>
        <taxon>Actinomycetes</taxon>
        <taxon>Micrococcales</taxon>
        <taxon>Brevibacteriaceae</taxon>
        <taxon>Spelaeicoccus</taxon>
    </lineage>
</organism>
<dbReference type="EMBL" id="JACBZP010000001">
    <property type="protein sequence ID" value="NYI69189.1"/>
    <property type="molecule type" value="Genomic_DNA"/>
</dbReference>
<dbReference type="Gene3D" id="1.10.357.10">
    <property type="entry name" value="Tetracycline Repressor, domain 2"/>
    <property type="match status" value="1"/>
</dbReference>
<dbReference type="Proteomes" id="UP000539111">
    <property type="component" value="Unassembled WGS sequence"/>
</dbReference>
<name>A0A7Z0D5H7_9MICO</name>
<gene>
    <name evidence="1" type="ORF">BJY26_003495</name>
</gene>
<evidence type="ECO:0000313" key="2">
    <source>
        <dbReference type="Proteomes" id="UP000539111"/>
    </source>
</evidence>